<evidence type="ECO:0008006" key="4">
    <source>
        <dbReference type="Google" id="ProtNLM"/>
    </source>
</evidence>
<evidence type="ECO:0000313" key="2">
    <source>
        <dbReference type="EMBL" id="GHH76507.1"/>
    </source>
</evidence>
<comment type="caution">
    <text evidence="2">The sequence shown here is derived from an EMBL/GenBank/DDBJ whole genome shotgun (WGS) entry which is preliminary data.</text>
</comment>
<accession>A0A919G1K4</accession>
<evidence type="ECO:0000313" key="3">
    <source>
        <dbReference type="Proteomes" id="UP000603708"/>
    </source>
</evidence>
<keyword evidence="3" id="KW-1185">Reference proteome</keyword>
<feature type="region of interest" description="Disordered" evidence="1">
    <location>
        <begin position="1"/>
        <end position="35"/>
    </location>
</feature>
<organism evidence="2 3">
    <name type="scientific">Streptomyces sulfonofaciens</name>
    <dbReference type="NCBI Taxonomy" id="68272"/>
    <lineage>
        <taxon>Bacteria</taxon>
        <taxon>Bacillati</taxon>
        <taxon>Actinomycetota</taxon>
        <taxon>Actinomycetes</taxon>
        <taxon>Kitasatosporales</taxon>
        <taxon>Streptomycetaceae</taxon>
        <taxon>Streptomyces</taxon>
    </lineage>
</organism>
<reference evidence="2" key="2">
    <citation type="submission" date="2020-09" db="EMBL/GenBank/DDBJ databases">
        <authorList>
            <person name="Sun Q."/>
            <person name="Ohkuma M."/>
        </authorList>
    </citation>
    <scope>NUCLEOTIDE SEQUENCE</scope>
    <source>
        <strain evidence="2">JCM 5069</strain>
    </source>
</reference>
<dbReference type="InterPro" id="IPR011990">
    <property type="entry name" value="TPR-like_helical_dom_sf"/>
</dbReference>
<dbReference type="SUPFAM" id="SSF48452">
    <property type="entry name" value="TPR-like"/>
    <property type="match status" value="1"/>
</dbReference>
<dbReference type="Proteomes" id="UP000603708">
    <property type="component" value="Unassembled WGS sequence"/>
</dbReference>
<dbReference type="EMBL" id="BNCD01000005">
    <property type="protein sequence ID" value="GHH76507.1"/>
    <property type="molecule type" value="Genomic_DNA"/>
</dbReference>
<protein>
    <recommendedName>
        <fullName evidence="4">Tetratricopeptide repeat protein</fullName>
    </recommendedName>
</protein>
<evidence type="ECO:0000256" key="1">
    <source>
        <dbReference type="SAM" id="MobiDB-lite"/>
    </source>
</evidence>
<dbReference type="Gene3D" id="1.25.40.10">
    <property type="entry name" value="Tetratricopeptide repeat domain"/>
    <property type="match status" value="1"/>
</dbReference>
<sequence length="147" mass="15838">MSAMENEPERSRPAEPGHAVRPPGGRQAPAGRAGARWAAPVVRVLRARWRRTGGPWAADALGWALHRAGRDAQAEDLTRAATGGGPRSALFLYHRAEIERALGEAAPARRRVRAALRVNPYFSPLGAPRARRLLAALGEPPDQGPPR</sequence>
<dbReference type="AlphaFoldDB" id="A0A919G1K4"/>
<gene>
    <name evidence="2" type="ORF">GCM10018793_22350</name>
</gene>
<proteinExistence type="predicted"/>
<reference evidence="2" key="1">
    <citation type="journal article" date="2014" name="Int. J. Syst. Evol. Microbiol.">
        <title>Complete genome sequence of Corynebacterium casei LMG S-19264T (=DSM 44701T), isolated from a smear-ripened cheese.</title>
        <authorList>
            <consortium name="US DOE Joint Genome Institute (JGI-PGF)"/>
            <person name="Walter F."/>
            <person name="Albersmeier A."/>
            <person name="Kalinowski J."/>
            <person name="Ruckert C."/>
        </authorList>
    </citation>
    <scope>NUCLEOTIDE SEQUENCE</scope>
    <source>
        <strain evidence="2">JCM 5069</strain>
    </source>
</reference>
<feature type="compositionally biased region" description="Low complexity" evidence="1">
    <location>
        <begin position="19"/>
        <end position="35"/>
    </location>
</feature>
<name>A0A919G1K4_9ACTN</name>